<dbReference type="PANTHER" id="PTHR31044:SF135">
    <property type="entry name" value="X8 DOMAIN-CONTAINING PROTEIN"/>
    <property type="match status" value="1"/>
</dbReference>
<dbReference type="EMBL" id="PGOL01007797">
    <property type="protein sequence ID" value="PKI32354.1"/>
    <property type="molecule type" value="Genomic_DNA"/>
</dbReference>
<keyword evidence="2" id="KW-0325">Glycoprotein</keyword>
<dbReference type="InterPro" id="IPR012946">
    <property type="entry name" value="X8"/>
</dbReference>
<dbReference type="Pfam" id="PF07983">
    <property type="entry name" value="X8"/>
    <property type="match status" value="1"/>
</dbReference>
<dbReference type="Gene3D" id="1.20.58.1040">
    <property type="match status" value="1"/>
</dbReference>
<name>A0A2I0HKX4_PUNGR</name>
<accession>A0A2I0HKX4</accession>
<evidence type="ECO:0000256" key="2">
    <source>
        <dbReference type="ARBA" id="ARBA00022622"/>
    </source>
</evidence>
<protein>
    <recommendedName>
        <fullName evidence="4">X8 domain-containing protein</fullName>
    </recommendedName>
</protein>
<dbReference type="InterPro" id="IPR044788">
    <property type="entry name" value="X8_dom_prot"/>
</dbReference>
<dbReference type="STRING" id="22663.A0A2I0HKX4"/>
<dbReference type="Proteomes" id="UP000233551">
    <property type="component" value="Unassembled WGS sequence"/>
</dbReference>
<feature type="domain" description="X8" evidence="4">
    <location>
        <begin position="4"/>
        <end position="81"/>
    </location>
</feature>
<dbReference type="GO" id="GO:0005886">
    <property type="term" value="C:plasma membrane"/>
    <property type="evidence" value="ECO:0007669"/>
    <property type="project" value="UniProtKB-SubCell"/>
</dbReference>
<keyword evidence="3" id="KW-0732">Signal</keyword>
<comment type="caution">
    <text evidence="5">The sequence shown here is derived from an EMBL/GenBank/DDBJ whole genome shotgun (WGS) entry which is preliminary data.</text>
</comment>
<reference evidence="5 6" key="1">
    <citation type="submission" date="2017-11" db="EMBL/GenBank/DDBJ databases">
        <title>De-novo sequencing of pomegranate (Punica granatum L.) genome.</title>
        <authorList>
            <person name="Akparov Z."/>
            <person name="Amiraslanov A."/>
            <person name="Hajiyeva S."/>
            <person name="Abbasov M."/>
            <person name="Kaur K."/>
            <person name="Hamwieh A."/>
            <person name="Solovyev V."/>
            <person name="Salamov A."/>
            <person name="Braich B."/>
            <person name="Kosarev P."/>
            <person name="Mahmoud A."/>
            <person name="Hajiyev E."/>
            <person name="Babayeva S."/>
            <person name="Izzatullayeva V."/>
            <person name="Mammadov A."/>
            <person name="Mammadov A."/>
            <person name="Sharifova S."/>
            <person name="Ojaghi J."/>
            <person name="Eynullazada K."/>
            <person name="Bayramov B."/>
            <person name="Abdulazimova A."/>
            <person name="Shahmuradov I."/>
        </authorList>
    </citation>
    <scope>NUCLEOTIDE SEQUENCE [LARGE SCALE GENOMIC DNA]</scope>
    <source>
        <strain evidence="6">cv. AG2017</strain>
        <tissue evidence="5">Leaf</tissue>
    </source>
</reference>
<dbReference type="SMART" id="SM00768">
    <property type="entry name" value="X8"/>
    <property type="match status" value="1"/>
</dbReference>
<organism evidence="5 6">
    <name type="scientific">Punica granatum</name>
    <name type="common">Pomegranate</name>
    <dbReference type="NCBI Taxonomy" id="22663"/>
    <lineage>
        <taxon>Eukaryota</taxon>
        <taxon>Viridiplantae</taxon>
        <taxon>Streptophyta</taxon>
        <taxon>Embryophyta</taxon>
        <taxon>Tracheophyta</taxon>
        <taxon>Spermatophyta</taxon>
        <taxon>Magnoliopsida</taxon>
        <taxon>eudicotyledons</taxon>
        <taxon>Gunneridae</taxon>
        <taxon>Pentapetalae</taxon>
        <taxon>rosids</taxon>
        <taxon>malvids</taxon>
        <taxon>Myrtales</taxon>
        <taxon>Lythraceae</taxon>
        <taxon>Punica</taxon>
    </lineage>
</organism>
<comment type="subcellular location">
    <subcellularLocation>
        <location evidence="1">Cell membrane</location>
        <topology evidence="1">Lipid-anchor</topology>
        <topology evidence="1">GPI-anchor</topology>
    </subcellularLocation>
</comment>
<sequence>MVLVTKRANRTAVRAAMSYACLQGNKTCDSIQKEKKRYRPSSNASYGFSSYWVLFKKLGGSCYFNGLATQTIKDPNKLKTAATLVFYLSLVASQC</sequence>
<proteinExistence type="predicted"/>
<dbReference type="PANTHER" id="PTHR31044">
    <property type="entry name" value="BETA-1,3 GLUCANASE"/>
    <property type="match status" value="1"/>
</dbReference>
<evidence type="ECO:0000256" key="1">
    <source>
        <dbReference type="ARBA" id="ARBA00004609"/>
    </source>
</evidence>
<dbReference type="GO" id="GO:0009506">
    <property type="term" value="C:plasmodesma"/>
    <property type="evidence" value="ECO:0007669"/>
    <property type="project" value="UniProtKB-ARBA"/>
</dbReference>
<evidence type="ECO:0000259" key="4">
    <source>
        <dbReference type="SMART" id="SM00768"/>
    </source>
</evidence>
<keyword evidence="2" id="KW-0472">Membrane</keyword>
<evidence type="ECO:0000313" key="5">
    <source>
        <dbReference type="EMBL" id="PKI32354.1"/>
    </source>
</evidence>
<dbReference type="GO" id="GO:0098552">
    <property type="term" value="C:side of membrane"/>
    <property type="evidence" value="ECO:0007669"/>
    <property type="project" value="UniProtKB-KW"/>
</dbReference>
<gene>
    <name evidence="5" type="ORF">CRG98_047264</name>
</gene>
<evidence type="ECO:0000256" key="3">
    <source>
        <dbReference type="ARBA" id="ARBA00022729"/>
    </source>
</evidence>
<keyword evidence="6" id="KW-1185">Reference proteome</keyword>
<keyword evidence="2" id="KW-0449">Lipoprotein</keyword>
<evidence type="ECO:0000313" key="6">
    <source>
        <dbReference type="Proteomes" id="UP000233551"/>
    </source>
</evidence>
<dbReference type="AlphaFoldDB" id="A0A2I0HKX4"/>
<keyword evidence="2" id="KW-0336">GPI-anchor</keyword>